<gene>
    <name evidence="3" type="ORF">SCFA_330006</name>
</gene>
<dbReference type="GO" id="GO:0009264">
    <property type="term" value="P:deoxyribonucleotide catabolic process"/>
    <property type="evidence" value="ECO:0007669"/>
    <property type="project" value="InterPro"/>
</dbReference>
<dbReference type="PANTHER" id="PTHR35134:SF2">
    <property type="entry name" value="NUCLEOTIDASE YQFW-RELATED"/>
    <property type="match status" value="1"/>
</dbReference>
<dbReference type="InterPro" id="IPR023214">
    <property type="entry name" value="HAD_sf"/>
</dbReference>
<evidence type="ECO:0000313" key="3">
    <source>
        <dbReference type="EMBL" id="VFU16055.1"/>
    </source>
</evidence>
<comment type="similarity">
    <text evidence="1">Belongs to the 5'(3')-deoxyribonucleotidase family.</text>
</comment>
<dbReference type="PIRSF" id="PIRSF021362">
    <property type="entry name" value="UCP021362_HAD"/>
    <property type="match status" value="1"/>
</dbReference>
<dbReference type="SUPFAM" id="SSF56784">
    <property type="entry name" value="HAD-like"/>
    <property type="match status" value="1"/>
</dbReference>
<dbReference type="PANTHER" id="PTHR35134">
    <property type="entry name" value="NUCLEOTIDASE YQFW-RELATED"/>
    <property type="match status" value="1"/>
</dbReference>
<dbReference type="AlphaFoldDB" id="A0A485M394"/>
<reference evidence="3" key="1">
    <citation type="submission" date="2019-03" db="EMBL/GenBank/DDBJ databases">
        <authorList>
            <person name="Hao L."/>
        </authorList>
    </citation>
    <scope>NUCLEOTIDE SEQUENCE</scope>
</reference>
<evidence type="ECO:0000256" key="2">
    <source>
        <dbReference type="ARBA" id="ARBA00022801"/>
    </source>
</evidence>
<sequence length="217" mass="25011">MPGQWNIVVYVIFVAKWGLPVRIGVDIDGVLADSLSLWINELNSYFKKNKRVEQIRLLDICETYEVTPQELSGFLARRGRYLMTRPEPITGASQYLGMIKKQHDVYIVTARDERYRQETMDWLSKYNLPYDELLLLGSHEKREACLSRNLSVLVEDTLEIGVKVSSAGVPVLLLDAPYNQGALPDLIYRAYSWFDVYRTIIVEPHLLNLACTAERRI</sequence>
<organism evidence="3">
    <name type="scientific">anaerobic digester metagenome</name>
    <dbReference type="NCBI Taxonomy" id="1263854"/>
    <lineage>
        <taxon>unclassified sequences</taxon>
        <taxon>metagenomes</taxon>
        <taxon>ecological metagenomes</taxon>
    </lineage>
</organism>
<evidence type="ECO:0000256" key="1">
    <source>
        <dbReference type="ARBA" id="ARBA00009589"/>
    </source>
</evidence>
<dbReference type="InterPro" id="IPR009206">
    <property type="entry name" value="Nucleotidase_putative"/>
</dbReference>
<dbReference type="InterPro" id="IPR036412">
    <property type="entry name" value="HAD-like_sf"/>
</dbReference>
<dbReference type="Pfam" id="PF06941">
    <property type="entry name" value="NT5C"/>
    <property type="match status" value="1"/>
</dbReference>
<dbReference type="InterPro" id="IPR010708">
    <property type="entry name" value="5'(3')-deoxyribonucleotidase"/>
</dbReference>
<protein>
    <submittedName>
        <fullName evidence="3">Nucleotidase</fullName>
        <ecNumber evidence="3">3.1.3.-</ecNumber>
    </submittedName>
</protein>
<keyword evidence="2 3" id="KW-0378">Hydrolase</keyword>
<accession>A0A485M394</accession>
<dbReference type="GO" id="GO:0008253">
    <property type="term" value="F:5'-nucleotidase activity"/>
    <property type="evidence" value="ECO:0007669"/>
    <property type="project" value="InterPro"/>
</dbReference>
<name>A0A485M394_9ZZZZ</name>
<dbReference type="EMBL" id="CAADRN010000257">
    <property type="protein sequence ID" value="VFU16055.1"/>
    <property type="molecule type" value="Genomic_DNA"/>
</dbReference>
<proteinExistence type="inferred from homology"/>
<dbReference type="EC" id="3.1.3.-" evidence="3"/>
<dbReference type="Gene3D" id="3.40.50.1000">
    <property type="entry name" value="HAD superfamily/HAD-like"/>
    <property type="match status" value="1"/>
</dbReference>
<dbReference type="InterPro" id="IPR052419">
    <property type="entry name" value="5_3-deoxyribonucleotidase-like"/>
</dbReference>